<keyword evidence="3" id="KW-1185">Reference proteome</keyword>
<dbReference type="Proteomes" id="UP000260862">
    <property type="component" value="Unassembled WGS sequence"/>
</dbReference>
<evidence type="ECO:0000256" key="1">
    <source>
        <dbReference type="SAM" id="SignalP"/>
    </source>
</evidence>
<proteinExistence type="predicted"/>
<evidence type="ECO:0000313" key="2">
    <source>
        <dbReference type="EMBL" id="RGK53314.1"/>
    </source>
</evidence>
<feature type="signal peptide" evidence="1">
    <location>
        <begin position="1"/>
        <end position="26"/>
    </location>
</feature>
<comment type="caution">
    <text evidence="2">The sequence shown here is derived from an EMBL/GenBank/DDBJ whole genome shotgun (WGS) entry which is preliminary data.</text>
</comment>
<dbReference type="EMBL" id="QSQT01000024">
    <property type="protein sequence ID" value="RGK53314.1"/>
    <property type="molecule type" value="Genomic_DNA"/>
</dbReference>
<accession>A0A3E4MUY8</accession>
<organism evidence="2 3">
    <name type="scientific">Phocaeicola plebeius</name>
    <dbReference type="NCBI Taxonomy" id="310297"/>
    <lineage>
        <taxon>Bacteria</taxon>
        <taxon>Pseudomonadati</taxon>
        <taxon>Bacteroidota</taxon>
        <taxon>Bacteroidia</taxon>
        <taxon>Bacteroidales</taxon>
        <taxon>Bacteroidaceae</taxon>
        <taxon>Phocaeicola</taxon>
    </lineage>
</organism>
<evidence type="ECO:0000313" key="3">
    <source>
        <dbReference type="Proteomes" id="UP000260862"/>
    </source>
</evidence>
<dbReference type="AlphaFoldDB" id="A0A3E4MUY8"/>
<keyword evidence="1" id="KW-0732">Signal</keyword>
<reference evidence="2 3" key="1">
    <citation type="submission" date="2018-08" db="EMBL/GenBank/DDBJ databases">
        <title>A genome reference for cultivated species of the human gut microbiota.</title>
        <authorList>
            <person name="Zou Y."/>
            <person name="Xue W."/>
            <person name="Luo G."/>
        </authorList>
    </citation>
    <scope>NUCLEOTIDE SEQUENCE [LARGE SCALE GENOMIC DNA]</scope>
    <source>
        <strain evidence="2 3">TF10-3AC</strain>
    </source>
</reference>
<sequence length="265" mass="30121">MKKQSSSIKKGIICCLSLFCSLSIQAQKLGDYIEIDSVPAFIFYIDNTGKHGLAMSMPAVYSDMLKKIDKYVKKGLIDKRQAELSKKGNVIDIKNYEESGMLKPKNKQKLFENLIPKLTEKGEENAAIIEAYCKEQNILMQEHFPWEYWASQLGQGWFIPGDYELTLFAQFYSGGIGKDYHMGISFLTKRGKELSNNTRVQDALTSVTSKGGLISSTAKYADCGFRTLHRIQKTMPKLTYWFELLDNLNGAYKELNVQTCAIHKF</sequence>
<gene>
    <name evidence="2" type="ORF">DXD04_12475</name>
</gene>
<dbReference type="RefSeq" id="WP_147330766.1">
    <property type="nucleotide sequence ID" value="NZ_CABOGR010000024.1"/>
</dbReference>
<name>A0A3E4MUY8_9BACT</name>
<protein>
    <submittedName>
        <fullName evidence="2">Uncharacterized protein</fullName>
    </submittedName>
</protein>
<feature type="chain" id="PRO_5017720240" evidence="1">
    <location>
        <begin position="27"/>
        <end position="265"/>
    </location>
</feature>